<comment type="caution">
    <text evidence="2">The sequence shown here is derived from an EMBL/GenBank/DDBJ whole genome shotgun (WGS) entry which is preliminary data.</text>
</comment>
<evidence type="ECO:0000313" key="3">
    <source>
        <dbReference type="Proteomes" id="UP000028058"/>
    </source>
</evidence>
<dbReference type="EMBL" id="JNAD02000013">
    <property type="protein sequence ID" value="RKM92644.1"/>
    <property type="molecule type" value="Genomic_DNA"/>
</dbReference>
<name>A0A3M8EYV4_9ACTN</name>
<proteinExistence type="predicted"/>
<reference evidence="2 3" key="1">
    <citation type="journal article" date="2014" name="Genome Announc.">
        <title>Draft Genome Sequence of Streptomyces fradiae ATCC 19609, a Strain Highly Sensitive to Antibiotics.</title>
        <authorList>
            <person name="Bekker O.B."/>
            <person name="Klimina K.M."/>
            <person name="Vatlin A.A."/>
            <person name="Zakharevich N.V."/>
            <person name="Kasianov A.S."/>
            <person name="Danilenko V.N."/>
        </authorList>
    </citation>
    <scope>NUCLEOTIDE SEQUENCE [LARGE SCALE GENOMIC DNA]</scope>
    <source>
        <strain evidence="2 3">ATCC 19609</strain>
    </source>
</reference>
<accession>A0A3M8EYV4</accession>
<keyword evidence="3" id="KW-1185">Reference proteome</keyword>
<evidence type="ECO:0000313" key="2">
    <source>
        <dbReference type="EMBL" id="RKM92644.1"/>
    </source>
</evidence>
<sequence length="637" mass="67758">MGARVAFEGRIWQVSALVGGQVYLAADDGATECLPASHVLAADGFKVVGQAVPQIPAAEAWASLPLAARERAMAWLGHIREVETGLPGGPGSGGEVRDEYDPQRFTLAEREHAKARELTALGWTKASGPTVKRMRLAYRRQGVLGLVDKRSLRSRSGRGRADERVVAAVLAALRLRRGHQSTTVRQIIDLAEQIVVNRHGLGQVKLPSEALMYRLVKALSGPAGPPGAPARAATGQSRADGAPPGLRPAERVHVATAELGMQVVDEDGHAAAVSVTAAVDEATGCVLAAVAHRRQAVPVQLSVLLAEMAVPRSVRPGWREMLCRAHESLPGRLMSLEARIEATAVRPAAIPETLAFDPATAATTSRFLSVHESLGVSLEAVSARKGGRAAAETVQVLAGLFTRHACAAALAARSARPGEDGTGPAVLSLLHLQDVLDEWISAVWHTRPQEALRHPLMPRAAPSPDEMWEVLLGAAVPLTLAGQHYGELFPAHRCALTESGIRLGGRRYDDACLDEHRRRDQRWEVHHHPYDVRQVYIRLPDGLLHPLPWTDQAHAQRPFDTTVHHRITQVLAGRTSGGTISGPGPDTGAGAQAVRPTSRVADAMAVPEPGSGPAADGTAGGGQEFGLWDAQAEAGQW</sequence>
<dbReference type="Proteomes" id="UP000028058">
    <property type="component" value="Unassembled WGS sequence"/>
</dbReference>
<evidence type="ECO:0000256" key="1">
    <source>
        <dbReference type="SAM" id="MobiDB-lite"/>
    </source>
</evidence>
<dbReference type="AlphaFoldDB" id="A0A3M8EYV4"/>
<gene>
    <name evidence="2" type="ORF">SFRA_024995</name>
</gene>
<feature type="region of interest" description="Disordered" evidence="1">
    <location>
        <begin position="223"/>
        <end position="246"/>
    </location>
</feature>
<protein>
    <submittedName>
        <fullName evidence="2">Transposase</fullName>
    </submittedName>
</protein>
<organism evidence="2 3">
    <name type="scientific">Streptomyces xinghaiensis</name>
    <dbReference type="NCBI Taxonomy" id="1038928"/>
    <lineage>
        <taxon>Bacteria</taxon>
        <taxon>Bacillati</taxon>
        <taxon>Actinomycetota</taxon>
        <taxon>Actinomycetes</taxon>
        <taxon>Kitasatosporales</taxon>
        <taxon>Streptomycetaceae</taxon>
        <taxon>Streptomyces</taxon>
    </lineage>
</organism>